<organism evidence="3 4">
    <name type="scientific">candidate division WWE3 bacterium RIFOXYD1_FULL_39_9</name>
    <dbReference type="NCBI Taxonomy" id="1802649"/>
    <lineage>
        <taxon>Bacteria</taxon>
        <taxon>Katanobacteria</taxon>
    </lineage>
</organism>
<evidence type="ECO:0000313" key="4">
    <source>
        <dbReference type="Proteomes" id="UP000176815"/>
    </source>
</evidence>
<dbReference type="Gene3D" id="3.30.460.10">
    <property type="entry name" value="Beta Polymerase, domain 2"/>
    <property type="match status" value="1"/>
</dbReference>
<accession>A0A1F4X918</accession>
<dbReference type="Pfam" id="PF04607">
    <property type="entry name" value="RelA_SpoT"/>
    <property type="match status" value="1"/>
</dbReference>
<dbReference type="GO" id="GO:0015969">
    <property type="term" value="P:guanosine tetraphosphate metabolic process"/>
    <property type="evidence" value="ECO:0007669"/>
    <property type="project" value="InterPro"/>
</dbReference>
<gene>
    <name evidence="3" type="ORF">A2619_02970</name>
</gene>
<dbReference type="CDD" id="cd05399">
    <property type="entry name" value="NT_Rel-Spo_like"/>
    <property type="match status" value="1"/>
</dbReference>
<comment type="caution">
    <text evidence="3">The sequence shown here is derived from an EMBL/GenBank/DDBJ whole genome shotgun (WGS) entry which is preliminary data.</text>
</comment>
<dbReference type="EMBL" id="MEWG01000008">
    <property type="protein sequence ID" value="OGC78021.1"/>
    <property type="molecule type" value="Genomic_DNA"/>
</dbReference>
<evidence type="ECO:0000259" key="2">
    <source>
        <dbReference type="PROSITE" id="PS51880"/>
    </source>
</evidence>
<dbReference type="InterPro" id="IPR004095">
    <property type="entry name" value="TGS"/>
</dbReference>
<proteinExistence type="inferred from homology"/>
<dbReference type="SUPFAM" id="SSF81301">
    <property type="entry name" value="Nucleotidyltransferase"/>
    <property type="match status" value="1"/>
</dbReference>
<dbReference type="InterPro" id="IPR007685">
    <property type="entry name" value="RelA_SpoT"/>
</dbReference>
<dbReference type="SUPFAM" id="SSF81271">
    <property type="entry name" value="TGS-like"/>
    <property type="match status" value="1"/>
</dbReference>
<dbReference type="PANTHER" id="PTHR21262:SF31">
    <property type="entry name" value="GTP PYROPHOSPHOKINASE"/>
    <property type="match status" value="1"/>
</dbReference>
<dbReference type="Proteomes" id="UP000176815">
    <property type="component" value="Unassembled WGS sequence"/>
</dbReference>
<dbReference type="Pfam" id="PF13328">
    <property type="entry name" value="HD_4"/>
    <property type="match status" value="1"/>
</dbReference>
<dbReference type="InterPro" id="IPR033655">
    <property type="entry name" value="TGS_RelA/SpoT"/>
</dbReference>
<dbReference type="SUPFAM" id="SSF109604">
    <property type="entry name" value="HD-domain/PDEase-like"/>
    <property type="match status" value="1"/>
</dbReference>
<reference evidence="3 4" key="1">
    <citation type="journal article" date="2016" name="Nat. Commun.">
        <title>Thousands of microbial genomes shed light on interconnected biogeochemical processes in an aquifer system.</title>
        <authorList>
            <person name="Anantharaman K."/>
            <person name="Brown C.T."/>
            <person name="Hug L.A."/>
            <person name="Sharon I."/>
            <person name="Castelle C.J."/>
            <person name="Probst A.J."/>
            <person name="Thomas B.C."/>
            <person name="Singh A."/>
            <person name="Wilkins M.J."/>
            <person name="Karaoz U."/>
            <person name="Brodie E.L."/>
            <person name="Williams K.H."/>
            <person name="Hubbard S.S."/>
            <person name="Banfield J.F."/>
        </authorList>
    </citation>
    <scope>NUCLEOTIDE SEQUENCE [LARGE SCALE GENOMIC DNA]</scope>
</reference>
<dbReference type="Gene3D" id="1.10.3210.10">
    <property type="entry name" value="Hypothetical protein af1432"/>
    <property type="match status" value="1"/>
</dbReference>
<dbReference type="PANTHER" id="PTHR21262">
    <property type="entry name" value="GUANOSINE-3',5'-BIS DIPHOSPHATE 3'-PYROPHOSPHOHYDROLASE"/>
    <property type="match status" value="1"/>
</dbReference>
<dbReference type="InterPro" id="IPR012675">
    <property type="entry name" value="Beta-grasp_dom_sf"/>
</dbReference>
<feature type="domain" description="TGS" evidence="2">
    <location>
        <begin position="370"/>
        <end position="432"/>
    </location>
</feature>
<dbReference type="Pfam" id="PF02824">
    <property type="entry name" value="TGS"/>
    <property type="match status" value="1"/>
</dbReference>
<sequence>MTADLVRKALDYSQTVLSKHNRKAGDTVHEHSTRVYQILKNNNVQDEITLSAAILHPIYEYSKDTKVVRELFGEEVAQIVRNYNLLSRSNVDQDTPKAFNEAFIMQAYINMAKDIRTLVIRIADRKDNLDTVFAFEKEKRIEVANKALNLYAPLAKIAGFSKISIGLEDESFKLLNPSEYYKIEQDLILNSEKYHKALTEVSALIKSLLRESNIESHISQRIKSRYGIYKKSLRGPVRDKLGLRVVVNTIEQCYAAESLLKNLFDTYEDLRDDYISKPRPSGYRSIHNTLKVEKGVDMEVQIRTHEMHQYSEFGPASHLIYKLGDKGATSLAYEKFKNYTKENELWYKELSFWKVRSGTAESFNHKAPFSKNVYAFTPKGDIVELPKGASLVDFAYSVHSSLGDKCVGGHVNQKYVSLNYLIQDGDYVEIKTTNKVNANRDWLKFAITKRAKEHIRKNLLRNLVKK</sequence>
<dbReference type="CDD" id="cd01668">
    <property type="entry name" value="TGS_RSH"/>
    <property type="match status" value="1"/>
</dbReference>
<dbReference type="Gene3D" id="3.10.20.30">
    <property type="match status" value="1"/>
</dbReference>
<dbReference type="AlphaFoldDB" id="A0A1F4X918"/>
<dbReference type="SMART" id="SM00954">
    <property type="entry name" value="RelA_SpoT"/>
    <property type="match status" value="1"/>
</dbReference>
<dbReference type="InterPro" id="IPR012676">
    <property type="entry name" value="TGS-like"/>
</dbReference>
<comment type="similarity">
    <text evidence="1">Belongs to the RelA/SpoT family.</text>
</comment>
<evidence type="ECO:0000313" key="3">
    <source>
        <dbReference type="EMBL" id="OGC78021.1"/>
    </source>
</evidence>
<name>A0A1F4X918_UNCKA</name>
<dbReference type="FunFam" id="3.10.20.30:FF:000002">
    <property type="entry name" value="GTP pyrophosphokinase (RelA/SpoT)"/>
    <property type="match status" value="1"/>
</dbReference>
<dbReference type="InterPro" id="IPR043519">
    <property type="entry name" value="NT_sf"/>
</dbReference>
<protein>
    <recommendedName>
        <fullName evidence="2">TGS domain-containing protein</fullName>
    </recommendedName>
</protein>
<dbReference type="PROSITE" id="PS51880">
    <property type="entry name" value="TGS"/>
    <property type="match status" value="1"/>
</dbReference>
<evidence type="ECO:0000256" key="1">
    <source>
        <dbReference type="ARBA" id="ARBA00007476"/>
    </source>
</evidence>